<organism evidence="2 3">
    <name type="scientific">Coxiella burnetii (strain Dugway 5J108-111)</name>
    <dbReference type="NCBI Taxonomy" id="434922"/>
    <lineage>
        <taxon>Bacteria</taxon>
        <taxon>Pseudomonadati</taxon>
        <taxon>Pseudomonadota</taxon>
        <taxon>Gammaproteobacteria</taxon>
        <taxon>Legionellales</taxon>
        <taxon>Coxiellaceae</taxon>
        <taxon>Coxiella</taxon>
    </lineage>
</organism>
<evidence type="ECO:0000313" key="3">
    <source>
        <dbReference type="Proteomes" id="UP000008555"/>
    </source>
</evidence>
<dbReference type="PANTHER" id="PTHR43056">
    <property type="entry name" value="PEPTIDASE S9 PROLYL OLIGOPEPTIDASE"/>
    <property type="match status" value="1"/>
</dbReference>
<evidence type="ECO:0000259" key="1">
    <source>
        <dbReference type="Pfam" id="PF00326"/>
    </source>
</evidence>
<feature type="domain" description="Peptidase S9 prolyl oligopeptidase catalytic" evidence="1">
    <location>
        <begin position="423"/>
        <end position="627"/>
    </location>
</feature>
<dbReference type="KEGG" id="cbd:CBUD_0459"/>
<dbReference type="Gene3D" id="3.40.50.1820">
    <property type="entry name" value="alpha/beta hydrolase"/>
    <property type="match status" value="1"/>
</dbReference>
<gene>
    <name evidence="2" type="ordered locus">CBUD_0459</name>
</gene>
<dbReference type="AlphaFoldDB" id="A9KF77"/>
<dbReference type="ESTHER" id="coxbu-CBU1529">
    <property type="family name" value="PMH_Peptidase_S9"/>
</dbReference>
<dbReference type="PANTHER" id="PTHR43056:SF5">
    <property type="entry name" value="PEPTIDASE S9 PROLYL OLIGOPEPTIDASE CATALYTIC DOMAIN-CONTAINING PROTEIN"/>
    <property type="match status" value="1"/>
</dbReference>
<dbReference type="SUPFAM" id="SSF53474">
    <property type="entry name" value="alpha/beta-Hydrolases"/>
    <property type="match status" value="1"/>
</dbReference>
<dbReference type="InterPro" id="IPR001375">
    <property type="entry name" value="Peptidase_S9_cat"/>
</dbReference>
<dbReference type="InterPro" id="IPR050585">
    <property type="entry name" value="Xaa-Pro_dipeptidyl-ppase/CocE"/>
</dbReference>
<dbReference type="SUPFAM" id="SSF82171">
    <property type="entry name" value="DPP6 N-terminal domain-like"/>
    <property type="match status" value="1"/>
</dbReference>
<dbReference type="MEROPS" id="S09.074"/>
<dbReference type="GO" id="GO:0008236">
    <property type="term" value="F:serine-type peptidase activity"/>
    <property type="evidence" value="ECO:0007669"/>
    <property type="project" value="InterPro"/>
</dbReference>
<dbReference type="InterPro" id="IPR029058">
    <property type="entry name" value="AB_hydrolase_fold"/>
</dbReference>
<dbReference type="HOGENOM" id="CLU_012236_1_0_6"/>
<accession>A9KF77</accession>
<protein>
    <submittedName>
        <fullName evidence="2">Prolyl oligopeptidase family protein</fullName>
    </submittedName>
</protein>
<sequence>MKQQTSSYGTWRSPISAETAAASSRVLMDVECHDNDIYWLERRPEESGRQVVLRLSSGGDIHAVTPGGVNVRTRVHEYGGGDYRVHRKTIFFANDADQRWYRCTPGENPQPLTPEPSEPRGLRYADAVITPDGQWLIAVRESHGQVVDNELVAIPTDASQRVKVLVQGYHFYAAPRLNPSGTKMAWFCWNQPQMPWDGTELWMADLTTTLELTNAHKISGGVGEFVSQPQFSPEGTLYFLSDKSGFGNLYCYEDGKVKSMCPLNAECDSPPWVFKLKTYDFLDKNRLAVIVNHKGKQTLGVIEDGRYTAFDLPFTSFVPTLAVQRDQVIFIGAAPDRFPAVVCYDSKNKRTEILYESAPLTIDKKYLSYPEAIEFPTDEGKTAYGFYYPPCNGDYQPPENEKPPLIVISHGGPTSSTSTALNLKNQFWTSCGFAVLDVNYGGSTGYGKAYRERLKGQWGVVDVADCVNGAKYLVKIGKADPKRLIIRGGSAGGFTVFSALIFYDVFAAGSSYFGVADLESFASDTHKFESHYLETLVGKYPEQKSLYDARSPINHADRLSCPIIFLQGLEDKVVLPAQAEVMIAKMKQKGLPYAYVVFEHEQHGFRNAKNIKTALESELYFFGKLFNFEPSESCRP</sequence>
<reference evidence="2 3" key="1">
    <citation type="journal article" date="2009" name="Infect. Immun.">
        <title>Comparative genomics reveal extensive transposon-mediated genomic plasticity and diversity among potential effector proteins within the genus Coxiella.</title>
        <authorList>
            <person name="Beare P.A."/>
            <person name="Unsworth N."/>
            <person name="Andoh M."/>
            <person name="Voth D.E."/>
            <person name="Omsland A."/>
            <person name="Gilk S.D."/>
            <person name="Williams K.P."/>
            <person name="Sobral B.W."/>
            <person name="Kupko J.J.III."/>
            <person name="Porcella S.F."/>
            <person name="Samuel J.E."/>
            <person name="Heinzen R.A."/>
        </authorList>
    </citation>
    <scope>NUCLEOTIDE SEQUENCE [LARGE SCALE GENOMIC DNA]</scope>
    <source>
        <strain evidence="2 3">Dugway 5J108-111</strain>
    </source>
</reference>
<dbReference type="GO" id="GO:0006508">
    <property type="term" value="P:proteolysis"/>
    <property type="evidence" value="ECO:0007669"/>
    <property type="project" value="InterPro"/>
</dbReference>
<dbReference type="RefSeq" id="WP_011996583.1">
    <property type="nucleotide sequence ID" value="NC_009727.1"/>
</dbReference>
<dbReference type="Gene3D" id="2.120.10.30">
    <property type="entry name" value="TolB, C-terminal domain"/>
    <property type="match status" value="1"/>
</dbReference>
<dbReference type="InterPro" id="IPR011042">
    <property type="entry name" value="6-blade_b-propeller_TolB-like"/>
</dbReference>
<name>A9KF77_COXBN</name>
<proteinExistence type="predicted"/>
<dbReference type="Pfam" id="PF00326">
    <property type="entry name" value="Peptidase_S9"/>
    <property type="match status" value="1"/>
</dbReference>
<evidence type="ECO:0000313" key="2">
    <source>
        <dbReference type="EMBL" id="ABS77998.1"/>
    </source>
</evidence>
<dbReference type="Proteomes" id="UP000008555">
    <property type="component" value="Chromosome"/>
</dbReference>
<dbReference type="EMBL" id="CP000733">
    <property type="protein sequence ID" value="ABS77998.1"/>
    <property type="molecule type" value="Genomic_DNA"/>
</dbReference>